<evidence type="ECO:0000313" key="3">
    <source>
        <dbReference type="Proteomes" id="UP000685013"/>
    </source>
</evidence>
<dbReference type="GO" id="GO:0008017">
    <property type="term" value="F:microtubule binding"/>
    <property type="evidence" value="ECO:0007669"/>
    <property type="project" value="TreeGrafter"/>
</dbReference>
<reference evidence="2 3" key="1">
    <citation type="journal article" date="2021" name="Hortic Res">
        <title>The domestication of Cucurbita argyrosperma as revealed by the genome of its wild relative.</title>
        <authorList>
            <person name="Barrera-Redondo J."/>
            <person name="Sanchez-de la Vega G."/>
            <person name="Aguirre-Liguori J.A."/>
            <person name="Castellanos-Morales G."/>
            <person name="Gutierrez-Guerrero Y.T."/>
            <person name="Aguirre-Dugua X."/>
            <person name="Aguirre-Planter E."/>
            <person name="Tenaillon M.I."/>
            <person name="Lira-Saade R."/>
            <person name="Eguiarte L.E."/>
        </authorList>
    </citation>
    <scope>NUCLEOTIDE SEQUENCE [LARGE SCALE GENOMIC DNA]</scope>
    <source>
        <strain evidence="2">JBR-2021</strain>
    </source>
</reference>
<dbReference type="PANTHER" id="PTHR21567:SF62">
    <property type="entry name" value="ARM REPEAT SUPERFAMILY PROTEIN"/>
    <property type="match status" value="1"/>
</dbReference>
<evidence type="ECO:0000313" key="2">
    <source>
        <dbReference type="EMBL" id="KAG6581016.1"/>
    </source>
</evidence>
<name>A0AAV6MH27_9ROSI</name>
<protein>
    <submittedName>
        <fullName evidence="2">TOG array regulator of axonemal microtubules protein 1</fullName>
    </submittedName>
</protein>
<dbReference type="AlphaFoldDB" id="A0AAV6MH27"/>
<accession>A0AAV6MH27</accession>
<feature type="domain" description="TOG" evidence="1">
    <location>
        <begin position="178"/>
        <end position="412"/>
    </location>
</feature>
<gene>
    <name evidence="2" type="primary">Togaram1</name>
    <name evidence="2" type="ORF">SDJN03_21018</name>
</gene>
<dbReference type="GO" id="GO:0005881">
    <property type="term" value="C:cytoplasmic microtubule"/>
    <property type="evidence" value="ECO:0007669"/>
    <property type="project" value="TreeGrafter"/>
</dbReference>
<feature type="non-terminal residue" evidence="2">
    <location>
        <position position="1"/>
    </location>
</feature>
<comment type="caution">
    <text evidence="2">The sequence shown here is derived from an EMBL/GenBank/DDBJ whole genome shotgun (WGS) entry which is preliminary data.</text>
</comment>
<organism evidence="2 3">
    <name type="scientific">Cucurbita argyrosperma subsp. sororia</name>
    <dbReference type="NCBI Taxonomy" id="37648"/>
    <lineage>
        <taxon>Eukaryota</taxon>
        <taxon>Viridiplantae</taxon>
        <taxon>Streptophyta</taxon>
        <taxon>Embryophyta</taxon>
        <taxon>Tracheophyta</taxon>
        <taxon>Spermatophyta</taxon>
        <taxon>Magnoliopsida</taxon>
        <taxon>eudicotyledons</taxon>
        <taxon>Gunneridae</taxon>
        <taxon>Pentapetalae</taxon>
        <taxon>rosids</taxon>
        <taxon>fabids</taxon>
        <taxon>Cucurbitales</taxon>
        <taxon>Cucurbitaceae</taxon>
        <taxon>Cucurbiteae</taxon>
        <taxon>Cucurbita</taxon>
    </lineage>
</organism>
<dbReference type="SMART" id="SM01349">
    <property type="entry name" value="TOG"/>
    <property type="match status" value="1"/>
</dbReference>
<dbReference type="InterPro" id="IPR034085">
    <property type="entry name" value="TOG"/>
</dbReference>
<evidence type="ECO:0000259" key="1">
    <source>
        <dbReference type="SMART" id="SM01349"/>
    </source>
</evidence>
<dbReference type="EMBL" id="JAGKQH010000014">
    <property type="protein sequence ID" value="KAG6581016.1"/>
    <property type="molecule type" value="Genomic_DNA"/>
</dbReference>
<dbReference type="PANTHER" id="PTHR21567">
    <property type="entry name" value="CLASP"/>
    <property type="match status" value="1"/>
</dbReference>
<keyword evidence="3" id="KW-1185">Reference proteome</keyword>
<dbReference type="GO" id="GO:0000226">
    <property type="term" value="P:microtubule cytoskeleton organization"/>
    <property type="evidence" value="ECO:0007669"/>
    <property type="project" value="TreeGrafter"/>
</dbReference>
<proteinExistence type="predicted"/>
<sequence>MRARAVRLTRRNRKQVNCSKQYPVAFPDNANLDTEHPGFRLAASRAGSHPVYSLSLCRPNHRFFFISFPFLRHCYSLAGFSISTVSVAATSSPDRHHPLRFFHRFSLAMSEKALKALNTVPGLEGSNESPCKGDLSKQGLVSANGNVEELKRPQVNGENSNPGAEVGSSEVEYIEAENLTDLDDVSSSLKTLVAGLSSKDWVLVCEALNNTRRIAIYHREDMLDMLGDVISLLVKSMKNPRSAVCKTALMTSADIFSAYNDKMIESLDPMLLQLLLKSSQDKRFVCEAAEKALVAMTTSFSPELLLPKLEPYLKHRNPRIRAKASMCFCRSVPRLGVEGIRTFGIDKLIQTAASQLSDQLPESREAARILLLELQSVYTKFPNLPTTMPEDPEKVSWEDFCQSKLSPLSAQAVLRVTNVSREGIVSSS</sequence>
<dbReference type="Proteomes" id="UP000685013">
    <property type="component" value="Chromosome 14"/>
</dbReference>